<evidence type="ECO:0000256" key="1">
    <source>
        <dbReference type="SAM" id="Phobius"/>
    </source>
</evidence>
<gene>
    <name evidence="2" type="ORF">A3F84_25040</name>
</gene>
<dbReference type="EMBL" id="MFKF01000233">
    <property type="protein sequence ID" value="OGG49340.1"/>
    <property type="molecule type" value="Genomic_DNA"/>
</dbReference>
<feature type="transmembrane region" description="Helical" evidence="1">
    <location>
        <begin position="7"/>
        <end position="26"/>
    </location>
</feature>
<comment type="caution">
    <text evidence="2">The sequence shown here is derived from an EMBL/GenBank/DDBJ whole genome shotgun (WGS) entry which is preliminary data.</text>
</comment>
<reference evidence="2 3" key="1">
    <citation type="journal article" date="2016" name="Nat. Commun.">
        <title>Thousands of microbial genomes shed light on interconnected biogeochemical processes in an aquifer system.</title>
        <authorList>
            <person name="Anantharaman K."/>
            <person name="Brown C.T."/>
            <person name="Hug L.A."/>
            <person name="Sharon I."/>
            <person name="Castelle C.J."/>
            <person name="Probst A.J."/>
            <person name="Thomas B.C."/>
            <person name="Singh A."/>
            <person name="Wilkins M.J."/>
            <person name="Karaoz U."/>
            <person name="Brodie E.L."/>
            <person name="Williams K.H."/>
            <person name="Hubbard S.S."/>
            <person name="Banfield J.F."/>
        </authorList>
    </citation>
    <scope>NUCLEOTIDE SEQUENCE [LARGE SCALE GENOMIC DNA]</scope>
    <source>
        <strain evidence="3">RIFCSPLOWO2_12_FULL_64_10</strain>
    </source>
</reference>
<evidence type="ECO:0000313" key="2">
    <source>
        <dbReference type="EMBL" id="OGG49340.1"/>
    </source>
</evidence>
<feature type="transmembrane region" description="Helical" evidence="1">
    <location>
        <begin position="38"/>
        <end position="59"/>
    </location>
</feature>
<proteinExistence type="predicted"/>
<name>A0A1F6CK22_HANXR</name>
<protein>
    <submittedName>
        <fullName evidence="2">Uncharacterized protein</fullName>
    </submittedName>
</protein>
<keyword evidence="1" id="KW-0472">Membrane</keyword>
<accession>A0A1F6CK22</accession>
<organism evidence="2 3">
    <name type="scientific">Handelsmanbacteria sp. (strain RIFCSPLOWO2_12_FULL_64_10)</name>
    <dbReference type="NCBI Taxonomy" id="1817868"/>
    <lineage>
        <taxon>Bacteria</taxon>
        <taxon>Candidatus Handelsmaniibacteriota</taxon>
    </lineage>
</organism>
<dbReference type="AlphaFoldDB" id="A0A1F6CK22"/>
<sequence length="68" mass="7563">MSLKAFHVFFIFVSTVLAVGFGVWGIRDYLLSGDALNLAMGVGAFVGGALLVWYSKWFLRKLKDVSYL</sequence>
<keyword evidence="1" id="KW-1133">Transmembrane helix</keyword>
<dbReference type="Proteomes" id="UP000178606">
    <property type="component" value="Unassembled WGS sequence"/>
</dbReference>
<keyword evidence="1" id="KW-0812">Transmembrane</keyword>
<evidence type="ECO:0000313" key="3">
    <source>
        <dbReference type="Proteomes" id="UP000178606"/>
    </source>
</evidence>